<dbReference type="InterPro" id="IPR006860">
    <property type="entry name" value="FecR"/>
</dbReference>
<keyword evidence="1" id="KW-0472">Membrane</keyword>
<proteinExistence type="predicted"/>
<gene>
    <name evidence="4" type="ORF">NC99_17010</name>
</gene>
<dbReference type="Pfam" id="PF04773">
    <property type="entry name" value="FecR"/>
    <property type="match status" value="1"/>
</dbReference>
<evidence type="ECO:0000259" key="2">
    <source>
        <dbReference type="Pfam" id="PF04773"/>
    </source>
</evidence>
<dbReference type="Proteomes" id="UP000036958">
    <property type="component" value="Unassembled WGS sequence"/>
</dbReference>
<evidence type="ECO:0000313" key="4">
    <source>
        <dbReference type="EMBL" id="KOH45486.1"/>
    </source>
</evidence>
<protein>
    <recommendedName>
        <fullName evidence="6">FecR family protein</fullName>
    </recommendedName>
</protein>
<dbReference type="Gene3D" id="3.55.50.30">
    <property type="match status" value="1"/>
</dbReference>
<evidence type="ECO:0000313" key="5">
    <source>
        <dbReference type="Proteomes" id="UP000036958"/>
    </source>
</evidence>
<keyword evidence="1" id="KW-0812">Transmembrane</keyword>
<accession>A0A0L8VAJ8</accession>
<organism evidence="4 5">
    <name type="scientific">Sunxiuqinia dokdonensis</name>
    <dbReference type="NCBI Taxonomy" id="1409788"/>
    <lineage>
        <taxon>Bacteria</taxon>
        <taxon>Pseudomonadati</taxon>
        <taxon>Bacteroidota</taxon>
        <taxon>Bacteroidia</taxon>
        <taxon>Marinilabiliales</taxon>
        <taxon>Prolixibacteraceae</taxon>
        <taxon>Sunxiuqinia</taxon>
    </lineage>
</organism>
<dbReference type="STRING" id="1409788.NC99_17010"/>
<dbReference type="PANTHER" id="PTHR30273:SF2">
    <property type="entry name" value="PROTEIN FECR"/>
    <property type="match status" value="1"/>
</dbReference>
<evidence type="ECO:0000259" key="3">
    <source>
        <dbReference type="Pfam" id="PF16344"/>
    </source>
</evidence>
<comment type="caution">
    <text evidence="4">The sequence shown here is derived from an EMBL/GenBank/DDBJ whole genome shotgun (WGS) entry which is preliminary data.</text>
</comment>
<reference evidence="5" key="1">
    <citation type="submission" date="2015-07" db="EMBL/GenBank/DDBJ databases">
        <title>Genome sequencing of Sunxiuqinia dokdonensis strain SK.</title>
        <authorList>
            <person name="Ahn S."/>
            <person name="Kim B.-C."/>
        </authorList>
    </citation>
    <scope>NUCLEOTIDE SEQUENCE [LARGE SCALE GENOMIC DNA]</scope>
    <source>
        <strain evidence="5">SK</strain>
    </source>
</reference>
<dbReference type="Pfam" id="PF16344">
    <property type="entry name" value="FecR_C"/>
    <property type="match status" value="1"/>
</dbReference>
<evidence type="ECO:0008006" key="6">
    <source>
        <dbReference type="Google" id="ProtNLM"/>
    </source>
</evidence>
<name>A0A0L8VAJ8_9BACT</name>
<dbReference type="PIRSF" id="PIRSF018266">
    <property type="entry name" value="FecR"/>
    <property type="match status" value="1"/>
</dbReference>
<dbReference type="EMBL" id="LGIA01000124">
    <property type="protein sequence ID" value="KOH45486.1"/>
    <property type="molecule type" value="Genomic_DNA"/>
</dbReference>
<dbReference type="GO" id="GO:0016989">
    <property type="term" value="F:sigma factor antagonist activity"/>
    <property type="evidence" value="ECO:0007669"/>
    <property type="project" value="TreeGrafter"/>
</dbReference>
<keyword evidence="1" id="KW-1133">Transmembrane helix</keyword>
<dbReference type="Gene3D" id="2.60.120.1440">
    <property type="match status" value="1"/>
</dbReference>
<feature type="domain" description="FecR protein" evidence="2">
    <location>
        <begin position="131"/>
        <end position="223"/>
    </location>
</feature>
<feature type="domain" description="Protein FecR C-terminal" evidence="3">
    <location>
        <begin position="279"/>
        <end position="346"/>
    </location>
</feature>
<dbReference type="PANTHER" id="PTHR30273">
    <property type="entry name" value="PERIPLASMIC SIGNAL SENSOR AND SIGMA FACTOR ACTIVATOR FECR-RELATED"/>
    <property type="match status" value="1"/>
</dbReference>
<sequence>MEKNSTIEPRFFQLLEKLHTGECSLQELYELEAFFEEEQSVVALKKGMIQSLEETSYQVSGRFISDDAFRKVKLQIKQKQYDKDSRSVPLYLQITKIAAVIVLSFVMGGLLVNFLNAPGEPEPAAFCEIEAPLGAKSRVVLPDSSVVWLNAGSTLRYSTDFSKEERNVALVGEGYFEVTKNDKLPFQVNAHGFLVEVVGTEFNIQAYEEEPVIETILVKGRVKLDHERKIIDDHVFMEPNSKATFYKKNEDALASGKPRMEILTNIDPRPLIAWRNDQLIFESEMLKDLVVKLGRKYDYTFEFESEEIENYRFTGTLEDETLQQVMDVIAITSPIAYEIKGKVVTINKDLKRTRNFKKYLR</sequence>
<dbReference type="InterPro" id="IPR012373">
    <property type="entry name" value="Ferrdict_sens_TM"/>
</dbReference>
<keyword evidence="5" id="KW-1185">Reference proteome</keyword>
<evidence type="ECO:0000256" key="1">
    <source>
        <dbReference type="SAM" id="Phobius"/>
    </source>
</evidence>
<dbReference type="PATRIC" id="fig|1409788.3.peg.1762"/>
<dbReference type="RefSeq" id="WP_053181835.1">
    <property type="nucleotide sequence ID" value="NZ_LGIA01000124.1"/>
</dbReference>
<dbReference type="OrthoDB" id="1098987at2"/>
<dbReference type="AlphaFoldDB" id="A0A0L8VAJ8"/>
<dbReference type="InterPro" id="IPR032508">
    <property type="entry name" value="FecR_C"/>
</dbReference>
<feature type="transmembrane region" description="Helical" evidence="1">
    <location>
        <begin position="90"/>
        <end position="115"/>
    </location>
</feature>